<keyword evidence="2" id="KW-0732">Signal</keyword>
<dbReference type="PANTHER" id="PTHR42928">
    <property type="entry name" value="TRICARBOXYLATE-BINDING PROTEIN"/>
    <property type="match status" value="1"/>
</dbReference>
<accession>A0A502FJX4</accession>
<gene>
    <name evidence="3" type="ORF">EAH89_21255</name>
</gene>
<name>A0A502FJX4_9PROT</name>
<dbReference type="AlphaFoldDB" id="A0A502FJX4"/>
<dbReference type="PIRSF" id="PIRSF017082">
    <property type="entry name" value="YflP"/>
    <property type="match status" value="1"/>
</dbReference>
<dbReference type="RefSeq" id="WP_140885746.1">
    <property type="nucleotide sequence ID" value="NZ_RCZP01000028.1"/>
</dbReference>
<dbReference type="InterPro" id="IPR042100">
    <property type="entry name" value="Bug_dom1"/>
</dbReference>
<feature type="signal peptide" evidence="2">
    <location>
        <begin position="1"/>
        <end position="32"/>
    </location>
</feature>
<dbReference type="PANTHER" id="PTHR42928:SF5">
    <property type="entry name" value="BLR1237 PROTEIN"/>
    <property type="match status" value="1"/>
</dbReference>
<dbReference type="EMBL" id="RCZP01000028">
    <property type="protein sequence ID" value="TPG49542.1"/>
    <property type="molecule type" value="Genomic_DNA"/>
</dbReference>
<proteinExistence type="inferred from homology"/>
<feature type="chain" id="PRO_5021305050" evidence="2">
    <location>
        <begin position="33"/>
        <end position="332"/>
    </location>
</feature>
<dbReference type="CDD" id="cd13578">
    <property type="entry name" value="PBP2_Bug27"/>
    <property type="match status" value="1"/>
</dbReference>
<evidence type="ECO:0000256" key="2">
    <source>
        <dbReference type="SAM" id="SignalP"/>
    </source>
</evidence>
<sequence>MRRRGFLAAPAALGLAPAALGFATMVPGAARAEAPYPDRPIRLLVTIPPGGAPDVAARIVAQRLGERLGQPVVIENRAGSNGQIATEAAVRSRPDGYTLLFAQDTVITVNPALYERAPFNVATDLVPVASVASNAFVLSVNPSLAARTLEEFIALARRSDPPLAYASGGSGSQHQLAMEMLAQRAGLRMLHVPFRGGTPAVTATVAGDTAAVFSGTSSAPLIQQGRLRAIAVTGPRRSPAFPDLPAIGEMFPGYEVVIWLGVFAPAGTPAPVVATLRDAINASLAEPAVRARLELAGGLEPMVTTPEGFAALIRHDTAKYGALVRAIGIRPE</sequence>
<keyword evidence="4" id="KW-1185">Reference proteome</keyword>
<dbReference type="InterPro" id="IPR005064">
    <property type="entry name" value="BUG"/>
</dbReference>
<comment type="caution">
    <text evidence="3">The sequence shown here is derived from an EMBL/GenBank/DDBJ whole genome shotgun (WGS) entry which is preliminary data.</text>
</comment>
<comment type="similarity">
    <text evidence="1">Belongs to the UPF0065 (bug) family.</text>
</comment>
<evidence type="ECO:0000313" key="3">
    <source>
        <dbReference type="EMBL" id="TPG49542.1"/>
    </source>
</evidence>
<organism evidence="3 4">
    <name type="scientific">Muricoccus nepalensis</name>
    <dbReference type="NCBI Taxonomy" id="1854500"/>
    <lineage>
        <taxon>Bacteria</taxon>
        <taxon>Pseudomonadati</taxon>
        <taxon>Pseudomonadota</taxon>
        <taxon>Alphaproteobacteria</taxon>
        <taxon>Acetobacterales</taxon>
        <taxon>Roseomonadaceae</taxon>
        <taxon>Muricoccus</taxon>
    </lineage>
</organism>
<evidence type="ECO:0000256" key="1">
    <source>
        <dbReference type="ARBA" id="ARBA00006987"/>
    </source>
</evidence>
<dbReference type="Pfam" id="PF03401">
    <property type="entry name" value="TctC"/>
    <property type="match status" value="1"/>
</dbReference>
<reference evidence="3 4" key="1">
    <citation type="journal article" date="2019" name="Environ. Microbiol.">
        <title>Species interactions and distinct microbial communities in high Arctic permafrost affected cryosols are associated with the CH4 and CO2 gas fluxes.</title>
        <authorList>
            <person name="Altshuler I."/>
            <person name="Hamel J."/>
            <person name="Turney S."/>
            <person name="Magnuson E."/>
            <person name="Levesque R."/>
            <person name="Greer C."/>
            <person name="Whyte L.G."/>
        </authorList>
    </citation>
    <scope>NUCLEOTIDE SEQUENCE [LARGE SCALE GENOMIC DNA]</scope>
    <source>
        <strain evidence="3 4">S9.3B</strain>
    </source>
</reference>
<dbReference type="OrthoDB" id="7250553at2"/>
<evidence type="ECO:0000313" key="4">
    <source>
        <dbReference type="Proteomes" id="UP000317078"/>
    </source>
</evidence>
<dbReference type="PROSITE" id="PS51318">
    <property type="entry name" value="TAT"/>
    <property type="match status" value="1"/>
</dbReference>
<dbReference type="InterPro" id="IPR006311">
    <property type="entry name" value="TAT_signal"/>
</dbReference>
<dbReference type="Gene3D" id="3.40.190.150">
    <property type="entry name" value="Bordetella uptake gene, domain 1"/>
    <property type="match status" value="1"/>
</dbReference>
<dbReference type="Gene3D" id="3.40.190.10">
    <property type="entry name" value="Periplasmic binding protein-like II"/>
    <property type="match status" value="1"/>
</dbReference>
<dbReference type="Proteomes" id="UP000317078">
    <property type="component" value="Unassembled WGS sequence"/>
</dbReference>
<protein>
    <submittedName>
        <fullName evidence="3">Tripartite tricarboxylate transporter substrate binding protein</fullName>
    </submittedName>
</protein>